<protein>
    <submittedName>
        <fullName evidence="2">Uncharacterized protein</fullName>
    </submittedName>
</protein>
<gene>
    <name evidence="2" type="ORF">SAMN05444008_11244</name>
</gene>
<sequence length="54" mass="5979">MKTWTTLSRIGMLIMIGALVLSFFVKGRGITIAWISGAVLCGISLLMVVLQRRR</sequence>
<keyword evidence="3" id="KW-1185">Reference proteome</keyword>
<feature type="transmembrane region" description="Helical" evidence="1">
    <location>
        <begin position="31"/>
        <end position="50"/>
    </location>
</feature>
<evidence type="ECO:0000313" key="2">
    <source>
        <dbReference type="EMBL" id="SHF78556.1"/>
    </source>
</evidence>
<accession>A0A1M5EHB9</accession>
<keyword evidence="1" id="KW-0812">Transmembrane</keyword>
<dbReference type="OrthoDB" id="9973560at2"/>
<reference evidence="2 3" key="1">
    <citation type="submission" date="2016-11" db="EMBL/GenBank/DDBJ databases">
        <authorList>
            <person name="Jaros S."/>
            <person name="Januszkiewicz K."/>
            <person name="Wedrychowicz H."/>
        </authorList>
    </citation>
    <scope>NUCLEOTIDE SEQUENCE [LARGE SCALE GENOMIC DNA]</scope>
    <source>
        <strain evidence="2 3">DSM 26897</strain>
    </source>
</reference>
<evidence type="ECO:0000313" key="3">
    <source>
        <dbReference type="Proteomes" id="UP000184368"/>
    </source>
</evidence>
<dbReference type="Proteomes" id="UP000184368">
    <property type="component" value="Unassembled WGS sequence"/>
</dbReference>
<feature type="transmembrane region" description="Helical" evidence="1">
    <location>
        <begin position="7"/>
        <end position="25"/>
    </location>
</feature>
<keyword evidence="1" id="KW-0472">Membrane</keyword>
<organism evidence="2 3">
    <name type="scientific">Cnuella takakiae</name>
    <dbReference type="NCBI Taxonomy" id="1302690"/>
    <lineage>
        <taxon>Bacteria</taxon>
        <taxon>Pseudomonadati</taxon>
        <taxon>Bacteroidota</taxon>
        <taxon>Chitinophagia</taxon>
        <taxon>Chitinophagales</taxon>
        <taxon>Chitinophagaceae</taxon>
        <taxon>Cnuella</taxon>
    </lineage>
</organism>
<keyword evidence="1" id="KW-1133">Transmembrane helix</keyword>
<dbReference type="AlphaFoldDB" id="A0A1M5EHB9"/>
<dbReference type="RefSeq" id="WP_158069923.1">
    <property type="nucleotide sequence ID" value="NZ_FQUO01000012.1"/>
</dbReference>
<name>A0A1M5EHB9_9BACT</name>
<dbReference type="EMBL" id="FQUO01000012">
    <property type="protein sequence ID" value="SHF78556.1"/>
    <property type="molecule type" value="Genomic_DNA"/>
</dbReference>
<proteinExistence type="predicted"/>
<evidence type="ECO:0000256" key="1">
    <source>
        <dbReference type="SAM" id="Phobius"/>
    </source>
</evidence>